<accession>A0AA35T021</accession>
<dbReference type="GO" id="GO:0006826">
    <property type="term" value="P:iron ion transport"/>
    <property type="evidence" value="ECO:0007669"/>
    <property type="project" value="UniProtKB-KW"/>
</dbReference>
<name>A0AA35T021_GEOBA</name>
<comment type="caution">
    <text evidence="4">The sequence shown here is derived from an EMBL/GenBank/DDBJ whole genome shotgun (WGS) entry which is preliminary data.</text>
</comment>
<dbReference type="Proteomes" id="UP001174909">
    <property type="component" value="Unassembled WGS sequence"/>
</dbReference>
<proteinExistence type="inferred from homology"/>
<evidence type="ECO:0000256" key="2">
    <source>
        <dbReference type="ARBA" id="ARBA00022496"/>
    </source>
</evidence>
<keyword evidence="3" id="KW-0408">Iron</keyword>
<sequence>MFCVCCRQGDELTYHRLADETLDELTDFFEDLGERTCTSSDFDAFFSVRTFIERTIVSPPTSICLFVDHSETCKFAKSPASNFFHSTTILLSLSHSLLTTVVAMILIYHADVYINPVSTEWCSDSKSGWRTGYVCDQQTDTKQADMAFLSSQWSKEV</sequence>
<dbReference type="PRINTS" id="PR00904">
    <property type="entry name" value="FRATAXIN"/>
</dbReference>
<gene>
    <name evidence="4" type="ORF">GBAR_LOCUS21448</name>
</gene>
<dbReference type="GO" id="GO:0016226">
    <property type="term" value="P:iron-sulfur cluster assembly"/>
    <property type="evidence" value="ECO:0007669"/>
    <property type="project" value="InterPro"/>
</dbReference>
<dbReference type="EMBL" id="CASHTH010002993">
    <property type="protein sequence ID" value="CAI8038467.1"/>
    <property type="molecule type" value="Genomic_DNA"/>
</dbReference>
<dbReference type="InterPro" id="IPR036524">
    <property type="entry name" value="Frataxin/CyaY_sf"/>
</dbReference>
<evidence type="ECO:0000256" key="3">
    <source>
        <dbReference type="ARBA" id="ARBA00023004"/>
    </source>
</evidence>
<organism evidence="4 5">
    <name type="scientific">Geodia barretti</name>
    <name type="common">Barrett's horny sponge</name>
    <dbReference type="NCBI Taxonomy" id="519541"/>
    <lineage>
        <taxon>Eukaryota</taxon>
        <taxon>Metazoa</taxon>
        <taxon>Porifera</taxon>
        <taxon>Demospongiae</taxon>
        <taxon>Heteroscleromorpha</taxon>
        <taxon>Tetractinellida</taxon>
        <taxon>Astrophorina</taxon>
        <taxon>Geodiidae</taxon>
        <taxon>Geodia</taxon>
    </lineage>
</organism>
<evidence type="ECO:0000313" key="4">
    <source>
        <dbReference type="EMBL" id="CAI8038467.1"/>
    </source>
</evidence>
<evidence type="ECO:0000313" key="5">
    <source>
        <dbReference type="Proteomes" id="UP001174909"/>
    </source>
</evidence>
<dbReference type="Gene3D" id="3.30.920.10">
    <property type="entry name" value="Frataxin/CyaY"/>
    <property type="match status" value="1"/>
</dbReference>
<dbReference type="AlphaFoldDB" id="A0AA35T021"/>
<keyword evidence="2" id="KW-0406">Ion transport</keyword>
<dbReference type="GO" id="GO:0008199">
    <property type="term" value="F:ferric iron binding"/>
    <property type="evidence" value="ECO:0007669"/>
    <property type="project" value="InterPro"/>
</dbReference>
<dbReference type="InterPro" id="IPR002908">
    <property type="entry name" value="Frataxin/CyaY"/>
</dbReference>
<keyword evidence="2" id="KW-0410">Iron transport</keyword>
<keyword evidence="2" id="KW-0813">Transport</keyword>
<dbReference type="GO" id="GO:0005737">
    <property type="term" value="C:cytoplasm"/>
    <property type="evidence" value="ECO:0007669"/>
    <property type="project" value="UniProtKB-ARBA"/>
</dbReference>
<reference evidence="4" key="1">
    <citation type="submission" date="2023-03" db="EMBL/GenBank/DDBJ databases">
        <authorList>
            <person name="Steffen K."/>
            <person name="Cardenas P."/>
        </authorList>
    </citation>
    <scope>NUCLEOTIDE SEQUENCE</scope>
</reference>
<keyword evidence="5" id="KW-1185">Reference proteome</keyword>
<comment type="similarity">
    <text evidence="1">Belongs to the frataxin family.</text>
</comment>
<evidence type="ECO:0000256" key="1">
    <source>
        <dbReference type="ARBA" id="ARBA00008183"/>
    </source>
</evidence>
<protein>
    <submittedName>
        <fullName evidence="4">Uncharacterized protein</fullName>
    </submittedName>
</protein>